<keyword evidence="1" id="KW-0808">Transferase</keyword>
<dbReference type="PANTHER" id="PTHR46116">
    <property type="entry name" value="(E3-INDEPENDENT) E2 UBIQUITIN-CONJUGATING ENZYME"/>
    <property type="match status" value="1"/>
</dbReference>
<dbReference type="CDD" id="cd23837">
    <property type="entry name" value="UBCc_UBE2O"/>
    <property type="match status" value="1"/>
</dbReference>
<dbReference type="FunFam" id="3.10.110.10:FF:000136">
    <property type="entry name" value="Predicted protein"/>
    <property type="match status" value="1"/>
</dbReference>
<feature type="domain" description="UBC core" evidence="4">
    <location>
        <begin position="827"/>
        <end position="987"/>
    </location>
</feature>
<feature type="compositionally biased region" description="Basic residues" evidence="3">
    <location>
        <begin position="313"/>
        <end position="326"/>
    </location>
</feature>
<name>A0A1W4XLQ3_AGRPL</name>
<gene>
    <name evidence="6" type="primary">LOC108742862</name>
</gene>
<accession>A0A1W4XLQ3</accession>
<dbReference type="GO" id="GO:0061631">
    <property type="term" value="F:ubiquitin conjugating enzyme activity"/>
    <property type="evidence" value="ECO:0007669"/>
    <property type="project" value="TreeGrafter"/>
</dbReference>
<dbReference type="RefSeq" id="XP_018333707.1">
    <property type="nucleotide sequence ID" value="XM_018478205.2"/>
</dbReference>
<dbReference type="AlphaFoldDB" id="A0A1W4XLQ3"/>
<dbReference type="Pfam" id="PF23043">
    <property type="entry name" value="SH3-B_UBE2O"/>
    <property type="match status" value="1"/>
</dbReference>
<evidence type="ECO:0000256" key="3">
    <source>
        <dbReference type="SAM" id="MobiDB-lite"/>
    </source>
</evidence>
<evidence type="ECO:0000313" key="6">
    <source>
        <dbReference type="RefSeq" id="XP_018333707.1"/>
    </source>
</evidence>
<organism evidence="5 6">
    <name type="scientific">Agrilus planipennis</name>
    <name type="common">Emerald ash borer</name>
    <name type="synonym">Agrilus marcopoli</name>
    <dbReference type="NCBI Taxonomy" id="224129"/>
    <lineage>
        <taxon>Eukaryota</taxon>
        <taxon>Metazoa</taxon>
        <taxon>Ecdysozoa</taxon>
        <taxon>Arthropoda</taxon>
        <taxon>Hexapoda</taxon>
        <taxon>Insecta</taxon>
        <taxon>Pterygota</taxon>
        <taxon>Neoptera</taxon>
        <taxon>Endopterygota</taxon>
        <taxon>Coleoptera</taxon>
        <taxon>Polyphaga</taxon>
        <taxon>Elateriformia</taxon>
        <taxon>Buprestoidea</taxon>
        <taxon>Buprestidae</taxon>
        <taxon>Agrilinae</taxon>
        <taxon>Agrilus</taxon>
    </lineage>
</organism>
<reference evidence="6" key="1">
    <citation type="submission" date="2025-08" db="UniProtKB">
        <authorList>
            <consortium name="RefSeq"/>
        </authorList>
    </citation>
    <scope>IDENTIFICATION</scope>
    <source>
        <tissue evidence="6">Entire body</tissue>
    </source>
</reference>
<dbReference type="FunCoup" id="A0A1W4XLQ3">
    <property type="interactions" value="1521"/>
</dbReference>
<dbReference type="SUPFAM" id="SSF54495">
    <property type="entry name" value="UBC-like"/>
    <property type="match status" value="1"/>
</dbReference>
<dbReference type="KEGG" id="apln:108742862"/>
<dbReference type="InterPro" id="IPR016135">
    <property type="entry name" value="UBQ-conjugating_enzyme/RWD"/>
</dbReference>
<evidence type="ECO:0000259" key="4">
    <source>
        <dbReference type="PROSITE" id="PS50127"/>
    </source>
</evidence>
<dbReference type="Pfam" id="PF23044">
    <property type="entry name" value="SH3-C_UBE2O"/>
    <property type="match status" value="1"/>
</dbReference>
<evidence type="ECO:0000313" key="5">
    <source>
        <dbReference type="Proteomes" id="UP000192223"/>
    </source>
</evidence>
<dbReference type="GeneID" id="108742862"/>
<evidence type="ECO:0000256" key="1">
    <source>
        <dbReference type="ARBA" id="ARBA00022679"/>
    </source>
</evidence>
<feature type="region of interest" description="Disordered" evidence="3">
    <location>
        <begin position="695"/>
        <end position="715"/>
    </location>
</feature>
<dbReference type="InterPro" id="IPR057735">
    <property type="entry name" value="UBE2O-like_tSH3-B"/>
</dbReference>
<dbReference type="Proteomes" id="UP000192223">
    <property type="component" value="Unplaced"/>
</dbReference>
<proteinExistence type="predicted"/>
<dbReference type="InParanoid" id="A0A1W4XLQ3"/>
<dbReference type="OrthoDB" id="47801at2759"/>
<dbReference type="PANTHER" id="PTHR46116:SF15">
    <property type="entry name" value="(E3-INDEPENDENT) E2 UBIQUITIN-CONJUGATING ENZYME"/>
    <property type="match status" value="1"/>
</dbReference>
<protein>
    <submittedName>
        <fullName evidence="6">(E3-independent) E2 ubiquitin-conjugating enzyme UBE2O</fullName>
    </submittedName>
</protein>
<evidence type="ECO:0000256" key="2">
    <source>
        <dbReference type="ARBA" id="ARBA00022786"/>
    </source>
</evidence>
<dbReference type="STRING" id="224129.A0A1W4XLQ3"/>
<sequence length="1067" mass="121692">MSTTTKEFYSNDIVYRFDKKKRINFGVVVDSWEGSTDSDDSSPLLKGQVRVWWFNSSRETVSKQSKIRLLSRSIIPGDIVCRSNGNNLRKGYCRESKQYATVQIVGTDKIIEKVPSNRLPTLAHYENNDAVCLGNKFGRIQNVDEKITMHAKCGSTVTIFASLNHEIEDYWLTRRHRGYYEHFYAGQEVTCTPNNLIQPVWLNRTKVMKASMQKRQRFTIQSVEPTDIEVAWYDNDSMSNVNMSNIKKDDIKNLKVVEPVEKAHLVDLAERRMLKLSSSDVLLKKKDWVKKQWSLYQPEYFKNVNSKVANPNTHHKKKGSKSKIRRPSLVSSISRESAPEENDEGWWTDEVEEEISENASVSSNMSGGPLKTRHFPPKSKELVPGSTLAVEVLCMDSKATVVWQDGTEERDIPTTQLNYSISLDDHEFYPGEWVVEEGKSETLYGVVQSVDHTERTAKVKWFTRIGQEDTHAVTSEKSVYDLKKHSKFIFRPGSIVKKVPVEPEKLGYVIDSYPEGSVGVQWIDGTIESCSPYSIELIPETIEYEISLEDNDSVQVISWETESIESVAGDMTDETTLQNMAARLDFVRGRVIYLKEVFGMHTIEENFSHLKELLTVYDNCSYLDKLLETSFFSLKSKHFQILLSQVKEKAKSFGVELRGRLFSNTESMCHTFKSKNPEKENINKLVKLEHKIQTQIGNTKESEESTAPQTPETELSTPLQGNICIELLSMIKVRMDLAYAEIISRIGSPQAFSVMTNASEKAATPSTVTPMPSMPVTPDESFCIFSSPKLDKSVITKYENEPYVIIEEVPTSHHFASTKFEPWDKAKFYRAVQKEYKLLKESLPPGVWVRSYQNRLDLLSVLIVGPARTPYEDGLFMFDVQLSPDYPRSPPVVHYVSYSSERLNPNLYVEGKVCVSLLGTWMGRGTEVWGPNSTLLQLIVSIQGLILVSEPFYNEAGYEKMVESQQGQENSRNYNELVILKLVQSMTEMLLHPPEVFKQEVITHFSKNGDKLVRRLQNWCDDNCTSKPEFSLLPVSRGLKLSLNTALSSFEDVLKDIQQETNANKQK</sequence>
<dbReference type="InterPro" id="IPR000608">
    <property type="entry name" value="UBC"/>
</dbReference>
<feature type="region of interest" description="Disordered" evidence="3">
    <location>
        <begin position="358"/>
        <end position="378"/>
    </location>
</feature>
<keyword evidence="2" id="KW-0833">Ubl conjugation pathway</keyword>
<dbReference type="Pfam" id="PF00179">
    <property type="entry name" value="UQ_con"/>
    <property type="match status" value="1"/>
</dbReference>
<keyword evidence="5" id="KW-1185">Reference proteome</keyword>
<dbReference type="InterPro" id="IPR057734">
    <property type="entry name" value="UBE2O-like_SH3-C"/>
</dbReference>
<dbReference type="Gene3D" id="3.10.110.10">
    <property type="entry name" value="Ubiquitin Conjugating Enzyme"/>
    <property type="match status" value="1"/>
</dbReference>
<dbReference type="InterPro" id="IPR057733">
    <property type="entry name" value="UBE2O-like_SH3-B"/>
</dbReference>
<feature type="region of interest" description="Disordered" evidence="3">
    <location>
        <begin position="306"/>
        <end position="346"/>
    </location>
</feature>
<dbReference type="SMART" id="SM00212">
    <property type="entry name" value="UBCc"/>
    <property type="match status" value="1"/>
</dbReference>
<dbReference type="Pfam" id="PF23046">
    <property type="entry name" value="tSH3-B_UBE2O"/>
    <property type="match status" value="1"/>
</dbReference>
<dbReference type="PROSITE" id="PS50127">
    <property type="entry name" value="UBC_2"/>
    <property type="match status" value="1"/>
</dbReference>